<keyword evidence="1" id="KW-0472">Membrane</keyword>
<dbReference type="GeneID" id="25143830"/>
<dbReference type="InterPro" id="IPR058464">
    <property type="entry name" value="DUF8151"/>
</dbReference>
<dbReference type="AlphaFoldDB" id="W0JMV0"/>
<proteinExistence type="predicted"/>
<dbReference type="Proteomes" id="UP000019024">
    <property type="component" value="Chromosome"/>
</dbReference>
<keyword evidence="1" id="KW-0812">Transmembrane</keyword>
<feature type="transmembrane region" description="Helical" evidence="1">
    <location>
        <begin position="44"/>
        <end position="64"/>
    </location>
</feature>
<evidence type="ECO:0000256" key="1">
    <source>
        <dbReference type="SAM" id="Phobius"/>
    </source>
</evidence>
<organism evidence="3 4">
    <name type="scientific">Halostagnicola larsenii XH-48</name>
    <dbReference type="NCBI Taxonomy" id="797299"/>
    <lineage>
        <taxon>Archaea</taxon>
        <taxon>Methanobacteriati</taxon>
        <taxon>Methanobacteriota</taxon>
        <taxon>Stenosarchaea group</taxon>
        <taxon>Halobacteria</taxon>
        <taxon>Halobacteriales</taxon>
        <taxon>Natrialbaceae</taxon>
        <taxon>Halostagnicola</taxon>
    </lineage>
</organism>
<dbReference type="STRING" id="797299.HALLA_04800"/>
<feature type="domain" description="DUF8151" evidence="2">
    <location>
        <begin position="3"/>
        <end position="76"/>
    </location>
</feature>
<dbReference type="Pfam" id="PF26478">
    <property type="entry name" value="DUF8151"/>
    <property type="match status" value="1"/>
</dbReference>
<feature type="transmembrane region" description="Helical" evidence="1">
    <location>
        <begin position="12"/>
        <end position="32"/>
    </location>
</feature>
<dbReference type="eggNOG" id="arCOG10294">
    <property type="taxonomic scope" value="Archaea"/>
</dbReference>
<keyword evidence="4" id="KW-1185">Reference proteome</keyword>
<sequence length="78" mass="8035">MNAELAVELISLALYTIGAGVLTVGGVAVEYASFQHMGAGDATVALWLAALGCVMLYAGVYGLGYQKSLVTLANLVRN</sequence>
<gene>
    <name evidence="3" type="ORF">HALLA_04800</name>
</gene>
<evidence type="ECO:0000259" key="2">
    <source>
        <dbReference type="Pfam" id="PF26478"/>
    </source>
</evidence>
<dbReference type="RefSeq" id="WP_049951487.1">
    <property type="nucleotide sequence ID" value="NZ_CP007055.1"/>
</dbReference>
<dbReference type="EMBL" id="CP007055">
    <property type="protein sequence ID" value="AHF98292.1"/>
    <property type="molecule type" value="Genomic_DNA"/>
</dbReference>
<evidence type="ECO:0000313" key="3">
    <source>
        <dbReference type="EMBL" id="AHF98292.1"/>
    </source>
</evidence>
<dbReference type="OrthoDB" id="205411at2157"/>
<evidence type="ECO:0000313" key="4">
    <source>
        <dbReference type="Proteomes" id="UP000019024"/>
    </source>
</evidence>
<protein>
    <recommendedName>
        <fullName evidence="2">DUF8151 domain-containing protein</fullName>
    </recommendedName>
</protein>
<reference evidence="3 4" key="1">
    <citation type="submission" date="2014-01" db="EMBL/GenBank/DDBJ databases">
        <authorList>
            <consortium name="DOE Joint Genome Institute"/>
            <person name="Anderson I."/>
            <person name="Huntemann M."/>
            <person name="Han J."/>
            <person name="Chen A."/>
            <person name="Kyrpides N."/>
            <person name="Mavromatis K."/>
            <person name="Markowitz V."/>
            <person name="Palaniappan K."/>
            <person name="Ivanova N."/>
            <person name="Schaumberg A."/>
            <person name="Pati A."/>
            <person name="Liolios K."/>
            <person name="Nordberg H.P."/>
            <person name="Cantor M.N."/>
            <person name="Hua S.X."/>
            <person name="Woyke T."/>
        </authorList>
    </citation>
    <scope>NUCLEOTIDE SEQUENCE [LARGE SCALE GENOMIC DNA]</scope>
    <source>
        <strain evidence="3 4">XH-48</strain>
    </source>
</reference>
<keyword evidence="1" id="KW-1133">Transmembrane helix</keyword>
<dbReference type="HOGENOM" id="CLU_174509_1_0_2"/>
<dbReference type="KEGG" id="hlr:HALLA_04800"/>
<name>W0JMV0_9EURY</name>
<accession>W0JMV0</accession>